<accession>A0A7G9FMT2</accession>
<feature type="region of interest" description="Disordered" evidence="1">
    <location>
        <begin position="365"/>
        <end position="392"/>
    </location>
</feature>
<sequence>MNKRRVWALVLSIVMVLSVFAYAPVQNVEAAGVSVQYKSHVQTFGWESAWKRDGEASGTSGKAKRLEGIRITVSGDNLGVRYTTHCQTYGWLPWVSNGEMSGTQGEAKRLEAIKIELTGANAQNYDIYYRVHAQSYGWLAWAKNGQAAGTAGLAKRLEAIQIVVVARGTTVQNNVNGIVSRYGRNYVSLNGASDVNVGGRETTNITYRTHVQSYGWQGWKNNGVMAGTSGRAKRLEGIEIKLTNQQYTGNIVYRTHVQSYGWESRWRMNGEMSGTSGQAKRLEAIQIYLTGELANHYDVYYRVHAQSYGWLGWTRNGAAAGTAGYAKRLEAIQIVLVQKNGAAPGNVAGIVSTVGTGFVNRPEIALPENPVSNGSTGSNGTSGSTGSTGANKNDVTRYSYEIVPLLEPFNEYFYVKTNNPDVSYVRFEDKNSKYKAGKGAYLIPTTRRFFDVKYENKETGRVKGGYIFEMSESGSDGGAYTLQQADRAYKVTYSGNVSYSTMPVYTDTPVQVSCKSVESLTDYLINNYTDKSKGLFDNLQSVNSALGRLSVYPKNIVDTSKPDPNRPYPLLATSPYPELSLNEHYSMWQSADEMMFLEYLHPMVLSSVGVPGVMANVAKALQPDCTVSSGSAHYLVDVTWNGTTKSYGGAGNGNTDPVMSKYIESLFTFDGGANDYAFSSSLDKLERKIHQYEKQSTDELQTYRNQLSGDEFEKKIGAGNWLKVAAEGWGYGTAYTYVSAYTGVGNGVYHMEDVWVDGRYVNKNNCIDLKATYAQHPTSDILVRNKTFTNASGKTVTQDVLYEYDAQRGGWYAVQSYYGRNWWHSDSYDKLPADMKLSKEQVANMRVDSNAGKLPETGLIYDGTVAPGTPFFN</sequence>
<dbReference type="Pfam" id="PF07538">
    <property type="entry name" value="ChW"/>
    <property type="match status" value="6"/>
</dbReference>
<dbReference type="InterPro" id="IPR006637">
    <property type="entry name" value="ChW"/>
</dbReference>
<feature type="compositionally biased region" description="Low complexity" evidence="1">
    <location>
        <begin position="372"/>
        <end position="389"/>
    </location>
</feature>
<gene>
    <name evidence="3" type="ORF">H9Q76_00705</name>
</gene>
<evidence type="ECO:0000256" key="2">
    <source>
        <dbReference type="SAM" id="SignalP"/>
    </source>
</evidence>
<keyword evidence="2" id="KW-0732">Signal</keyword>
<proteinExistence type="predicted"/>
<evidence type="ECO:0000313" key="3">
    <source>
        <dbReference type="EMBL" id="QNL99863.1"/>
    </source>
</evidence>
<evidence type="ECO:0000313" key="4">
    <source>
        <dbReference type="Proteomes" id="UP000515819"/>
    </source>
</evidence>
<dbReference type="RefSeq" id="WP_249321356.1">
    <property type="nucleotide sequence ID" value="NZ_CP060632.1"/>
</dbReference>
<dbReference type="EMBL" id="CP060632">
    <property type="protein sequence ID" value="QNL99863.1"/>
    <property type="molecule type" value="Genomic_DNA"/>
</dbReference>
<dbReference type="Proteomes" id="UP000515819">
    <property type="component" value="Chromosome"/>
</dbReference>
<feature type="chain" id="PRO_5039124462" description="Clostridial hydrophobic W" evidence="2">
    <location>
        <begin position="24"/>
        <end position="873"/>
    </location>
</feature>
<organism evidence="3 4">
    <name type="scientific">Wujia chipingensis</name>
    <dbReference type="NCBI Taxonomy" id="2763670"/>
    <lineage>
        <taxon>Bacteria</taxon>
        <taxon>Bacillati</taxon>
        <taxon>Bacillota</taxon>
        <taxon>Clostridia</taxon>
        <taxon>Lachnospirales</taxon>
        <taxon>Lachnospiraceae</taxon>
        <taxon>Wujia</taxon>
    </lineage>
</organism>
<protein>
    <recommendedName>
        <fullName evidence="5">Clostridial hydrophobic W</fullName>
    </recommendedName>
</protein>
<evidence type="ECO:0000256" key="1">
    <source>
        <dbReference type="SAM" id="MobiDB-lite"/>
    </source>
</evidence>
<name>A0A7G9FMT2_9FIRM</name>
<dbReference type="SMART" id="SM00728">
    <property type="entry name" value="ChW"/>
    <property type="match status" value="6"/>
</dbReference>
<keyword evidence="4" id="KW-1185">Reference proteome</keyword>
<feature type="signal peptide" evidence="2">
    <location>
        <begin position="1"/>
        <end position="23"/>
    </location>
</feature>
<dbReference type="AlphaFoldDB" id="A0A7G9FMT2"/>
<evidence type="ECO:0008006" key="5">
    <source>
        <dbReference type="Google" id="ProtNLM"/>
    </source>
</evidence>
<reference evidence="3 4" key="1">
    <citation type="submission" date="2020-08" db="EMBL/GenBank/DDBJ databases">
        <authorList>
            <person name="Liu C."/>
            <person name="Sun Q."/>
        </authorList>
    </citation>
    <scope>NUCLEOTIDE SEQUENCE [LARGE SCALE GENOMIC DNA]</scope>
    <source>
        <strain evidence="3 4">NSJ-4</strain>
    </source>
</reference>
<dbReference type="KEGG" id="wcp:H9Q76_00705"/>